<comment type="caution">
    <text evidence="5">The sequence shown here is derived from an EMBL/GenBank/DDBJ whole genome shotgun (WGS) entry which is preliminary data.</text>
</comment>
<dbReference type="EMBL" id="NEDP02005240">
    <property type="protein sequence ID" value="OWF42665.1"/>
    <property type="molecule type" value="Genomic_DNA"/>
</dbReference>
<dbReference type="PANTHER" id="PTHR13463:SF3">
    <property type="entry name" value="PROTEIN C10"/>
    <property type="match status" value="1"/>
</dbReference>
<accession>A0A210Q1S8</accession>
<comment type="similarity">
    <text evidence="2">Belongs to the UPF0456 family.</text>
</comment>
<evidence type="ECO:0000256" key="4">
    <source>
        <dbReference type="ARBA" id="ARBA00022490"/>
    </source>
</evidence>
<dbReference type="InterPro" id="IPR026317">
    <property type="entry name" value="P_C10"/>
</dbReference>
<proteinExistence type="inferred from homology"/>
<keyword evidence="4" id="KW-0963">Cytoplasm</keyword>
<name>A0A210Q1S8_MIZYE</name>
<gene>
    <name evidence="5" type="ORF">KP79_PYT04841</name>
</gene>
<evidence type="ECO:0000313" key="6">
    <source>
        <dbReference type="Proteomes" id="UP000242188"/>
    </source>
</evidence>
<dbReference type="GO" id="GO:0009791">
    <property type="term" value="P:post-embryonic development"/>
    <property type="evidence" value="ECO:0007669"/>
    <property type="project" value="TreeGrafter"/>
</dbReference>
<evidence type="ECO:0000256" key="2">
    <source>
        <dbReference type="ARBA" id="ARBA00007083"/>
    </source>
</evidence>
<protein>
    <recommendedName>
        <fullName evidence="3">Protein C10</fullName>
    </recommendedName>
</protein>
<organism evidence="5 6">
    <name type="scientific">Mizuhopecten yessoensis</name>
    <name type="common">Japanese scallop</name>
    <name type="synonym">Patinopecten yessoensis</name>
    <dbReference type="NCBI Taxonomy" id="6573"/>
    <lineage>
        <taxon>Eukaryota</taxon>
        <taxon>Metazoa</taxon>
        <taxon>Spiralia</taxon>
        <taxon>Lophotrochozoa</taxon>
        <taxon>Mollusca</taxon>
        <taxon>Bivalvia</taxon>
        <taxon>Autobranchia</taxon>
        <taxon>Pteriomorphia</taxon>
        <taxon>Pectinida</taxon>
        <taxon>Pectinoidea</taxon>
        <taxon>Pectinidae</taxon>
        <taxon>Mizuhopecten</taxon>
    </lineage>
</organism>
<dbReference type="AlphaFoldDB" id="A0A210Q1S8"/>
<evidence type="ECO:0000256" key="1">
    <source>
        <dbReference type="ARBA" id="ARBA00004496"/>
    </source>
</evidence>
<sequence length="121" mass="13255">MAAPVHNFSVQDCKVALQDVLEALLLPENASKIKEAKDSAGNDMLRAMQIVFPAVTQIQMEVIERYGFTPDGDGVIRFTQTVKVYEKQDKEVAQLNQELKAWLIPPVSLSSSDGTDTSGTS</sequence>
<keyword evidence="6" id="KW-1185">Reference proteome</keyword>
<evidence type="ECO:0000313" key="5">
    <source>
        <dbReference type="EMBL" id="OWF42665.1"/>
    </source>
</evidence>
<dbReference type="Pfam" id="PF14974">
    <property type="entry name" value="P_C10"/>
    <property type="match status" value="1"/>
</dbReference>
<dbReference type="OrthoDB" id="75738at2759"/>
<reference evidence="5 6" key="1">
    <citation type="journal article" date="2017" name="Nat. Ecol. Evol.">
        <title>Scallop genome provides insights into evolution of bilaterian karyotype and development.</title>
        <authorList>
            <person name="Wang S."/>
            <person name="Zhang J."/>
            <person name="Jiao W."/>
            <person name="Li J."/>
            <person name="Xun X."/>
            <person name="Sun Y."/>
            <person name="Guo X."/>
            <person name="Huan P."/>
            <person name="Dong B."/>
            <person name="Zhang L."/>
            <person name="Hu X."/>
            <person name="Sun X."/>
            <person name="Wang J."/>
            <person name="Zhao C."/>
            <person name="Wang Y."/>
            <person name="Wang D."/>
            <person name="Huang X."/>
            <person name="Wang R."/>
            <person name="Lv J."/>
            <person name="Li Y."/>
            <person name="Zhang Z."/>
            <person name="Liu B."/>
            <person name="Lu W."/>
            <person name="Hui Y."/>
            <person name="Liang J."/>
            <person name="Zhou Z."/>
            <person name="Hou R."/>
            <person name="Li X."/>
            <person name="Liu Y."/>
            <person name="Li H."/>
            <person name="Ning X."/>
            <person name="Lin Y."/>
            <person name="Zhao L."/>
            <person name="Xing Q."/>
            <person name="Dou J."/>
            <person name="Li Y."/>
            <person name="Mao J."/>
            <person name="Guo H."/>
            <person name="Dou H."/>
            <person name="Li T."/>
            <person name="Mu C."/>
            <person name="Jiang W."/>
            <person name="Fu Q."/>
            <person name="Fu X."/>
            <person name="Miao Y."/>
            <person name="Liu J."/>
            <person name="Yu Q."/>
            <person name="Li R."/>
            <person name="Liao H."/>
            <person name="Li X."/>
            <person name="Kong Y."/>
            <person name="Jiang Z."/>
            <person name="Chourrout D."/>
            <person name="Li R."/>
            <person name="Bao Z."/>
        </authorList>
    </citation>
    <scope>NUCLEOTIDE SEQUENCE [LARGE SCALE GENOMIC DNA]</scope>
    <source>
        <strain evidence="5 6">PY_sf001</strain>
    </source>
</reference>
<dbReference type="PANTHER" id="PTHR13463">
    <property type="entry name" value="PROTEIN C10"/>
    <property type="match status" value="1"/>
</dbReference>
<evidence type="ECO:0000256" key="3">
    <source>
        <dbReference type="ARBA" id="ARBA00020502"/>
    </source>
</evidence>
<dbReference type="GO" id="GO:0005737">
    <property type="term" value="C:cytoplasm"/>
    <property type="evidence" value="ECO:0007669"/>
    <property type="project" value="UniProtKB-SubCell"/>
</dbReference>
<comment type="subcellular location">
    <subcellularLocation>
        <location evidence="1">Cytoplasm</location>
    </subcellularLocation>
</comment>
<dbReference type="Proteomes" id="UP000242188">
    <property type="component" value="Unassembled WGS sequence"/>
</dbReference>